<feature type="domain" description="Metalloenzyme" evidence="7">
    <location>
        <begin position="7"/>
        <end position="383"/>
    </location>
</feature>
<comment type="catalytic activity">
    <reaction evidence="5">
        <text>alpha-D-ribose 1-phosphate = D-ribose 5-phosphate</text>
        <dbReference type="Rhea" id="RHEA:18793"/>
        <dbReference type="ChEBI" id="CHEBI:57720"/>
        <dbReference type="ChEBI" id="CHEBI:78346"/>
        <dbReference type="EC" id="5.4.2.7"/>
    </reaction>
</comment>
<dbReference type="PIRSF" id="PIRSF001491">
    <property type="entry name" value="Ppentomutase"/>
    <property type="match status" value="1"/>
</dbReference>
<evidence type="ECO:0000256" key="5">
    <source>
        <dbReference type="HAMAP-Rule" id="MF_00740"/>
    </source>
</evidence>
<evidence type="ECO:0000313" key="8">
    <source>
        <dbReference type="EMBL" id="MBM7656858.1"/>
    </source>
</evidence>
<organism evidence="8 9">
    <name type="scientific">Sporolactobacillus spathodeae</name>
    <dbReference type="NCBI Taxonomy" id="1465502"/>
    <lineage>
        <taxon>Bacteria</taxon>
        <taxon>Bacillati</taxon>
        <taxon>Bacillota</taxon>
        <taxon>Bacilli</taxon>
        <taxon>Bacillales</taxon>
        <taxon>Sporolactobacillaceae</taxon>
        <taxon>Sporolactobacillus</taxon>
    </lineage>
</organism>
<dbReference type="GO" id="GO:0008973">
    <property type="term" value="F:phosphopentomutase activity"/>
    <property type="evidence" value="ECO:0007669"/>
    <property type="project" value="UniProtKB-EC"/>
</dbReference>
<dbReference type="InterPro" id="IPR010045">
    <property type="entry name" value="DeoB"/>
</dbReference>
<keyword evidence="2 5" id="KW-0479">Metal-binding</keyword>
<feature type="binding site" evidence="5">
    <location>
        <position position="14"/>
    </location>
    <ligand>
        <name>Mn(2+)</name>
        <dbReference type="ChEBI" id="CHEBI:29035"/>
        <label>1</label>
    </ligand>
</feature>
<dbReference type="EMBL" id="JAFBEV010000002">
    <property type="protein sequence ID" value="MBM7656858.1"/>
    <property type="molecule type" value="Genomic_DNA"/>
</dbReference>
<feature type="binding site" evidence="5">
    <location>
        <position position="333"/>
    </location>
    <ligand>
        <name>Mn(2+)</name>
        <dbReference type="ChEBI" id="CHEBI:29035"/>
        <label>1</label>
    </ligand>
</feature>
<keyword evidence="5" id="KW-0963">Cytoplasm</keyword>
<comment type="pathway">
    <text evidence="5">Carbohydrate degradation; 2-deoxy-D-ribose 1-phosphate degradation; D-glyceraldehyde 3-phosphate and acetaldehyde from 2-deoxy-alpha-D-ribose 1-phosphate: step 1/2.</text>
</comment>
<dbReference type="Pfam" id="PF01676">
    <property type="entry name" value="Metalloenzyme"/>
    <property type="match status" value="1"/>
</dbReference>
<dbReference type="Gene3D" id="3.30.70.1250">
    <property type="entry name" value="Phosphopentomutase"/>
    <property type="match status" value="1"/>
</dbReference>
<dbReference type="PANTHER" id="PTHR21110">
    <property type="entry name" value="PHOSPHOPENTOMUTASE"/>
    <property type="match status" value="1"/>
</dbReference>
<dbReference type="CDD" id="cd16009">
    <property type="entry name" value="PPM"/>
    <property type="match status" value="1"/>
</dbReference>
<name>A0ABS2Q504_9BACL</name>
<proteinExistence type="inferred from homology"/>
<comment type="cofactor">
    <cofactor evidence="5">
        <name>Mn(2+)</name>
        <dbReference type="ChEBI" id="CHEBI:29035"/>
    </cofactor>
    <text evidence="5">Binds 2 manganese ions.</text>
</comment>
<keyword evidence="9" id="KW-1185">Reference proteome</keyword>
<dbReference type="InterPro" id="IPR006124">
    <property type="entry name" value="Metalloenzyme"/>
</dbReference>
<dbReference type="EC" id="5.4.2.7" evidence="5 6"/>
<dbReference type="Proteomes" id="UP000823201">
    <property type="component" value="Unassembled WGS sequence"/>
</dbReference>
<evidence type="ECO:0000256" key="6">
    <source>
        <dbReference type="NCBIfam" id="TIGR01696"/>
    </source>
</evidence>
<reference evidence="8 9" key="1">
    <citation type="submission" date="2021-01" db="EMBL/GenBank/DDBJ databases">
        <title>Genomic Encyclopedia of Type Strains, Phase IV (KMG-IV): sequencing the most valuable type-strain genomes for metagenomic binning, comparative biology and taxonomic classification.</title>
        <authorList>
            <person name="Goeker M."/>
        </authorList>
    </citation>
    <scope>NUCLEOTIDE SEQUENCE [LARGE SCALE GENOMIC DNA]</scope>
    <source>
        <strain evidence="8 9">DSM 100968</strain>
    </source>
</reference>
<feature type="binding site" evidence="5">
    <location>
        <position position="296"/>
    </location>
    <ligand>
        <name>Mn(2+)</name>
        <dbReference type="ChEBI" id="CHEBI:29035"/>
        <label>2</label>
    </ligand>
</feature>
<dbReference type="Gene3D" id="3.40.720.10">
    <property type="entry name" value="Alkaline Phosphatase, subunit A"/>
    <property type="match status" value="1"/>
</dbReference>
<dbReference type="SUPFAM" id="SSF53649">
    <property type="entry name" value="Alkaline phosphatase-like"/>
    <property type="match status" value="1"/>
</dbReference>
<dbReference type="InterPro" id="IPR024052">
    <property type="entry name" value="Phosphopentomutase_DeoB_cap_sf"/>
</dbReference>
<dbReference type="SUPFAM" id="SSF143856">
    <property type="entry name" value="DeoB insert domain-like"/>
    <property type="match status" value="1"/>
</dbReference>
<evidence type="ECO:0000259" key="7">
    <source>
        <dbReference type="Pfam" id="PF01676"/>
    </source>
</evidence>
<feature type="binding site" evidence="5">
    <location>
        <position position="344"/>
    </location>
    <ligand>
        <name>Mn(2+)</name>
        <dbReference type="ChEBI" id="CHEBI:29035"/>
        <label>2</label>
    </ligand>
</feature>
<keyword evidence="3 5" id="KW-0464">Manganese</keyword>
<dbReference type="RefSeq" id="WP_205005219.1">
    <property type="nucleotide sequence ID" value="NZ_CBCRXA010000002.1"/>
</dbReference>
<feature type="binding site" evidence="5">
    <location>
        <position position="332"/>
    </location>
    <ligand>
        <name>Mn(2+)</name>
        <dbReference type="ChEBI" id="CHEBI:29035"/>
        <label>1</label>
    </ligand>
</feature>
<sequence>MTNQFERVHVIVMDSVGIGEASDAAQYNDQGCDTLGHTAEAMGGLQVPVLERMGLSNIRPEKPIQGVALQEKPSAFFTKMHEISAGKDSMDGHWEMMGLPVMTPLHTFPNGFPDELIEKIETFSGRKVLWNKPASGTEILKKFGERQMKTGELIVYTSGDSVLQIAAHENVIPLEELYAICDYCRKLTINEPYHLGRIIARPYIGDDAAHFERTANRRDLTLEPTGPTVMDRLKDAGLDILAIGKINDIFSGHGITEGWHTVSNEDGMNRWTEILDRPFHGLSFTNLVDFDAKYGHRREPVLFGKAIEAFDRQLGAALTKLTDQDLLIVTADHGNDPGFRGTDHTREYVPLLIFSPRFTAGSALPVRGTFADIGATVSENFGVRLPEIGTSFLAELFKR</sequence>
<comment type="catalytic activity">
    <reaction evidence="5">
        <text>2-deoxy-alpha-D-ribose 1-phosphate = 2-deoxy-D-ribose 5-phosphate</text>
        <dbReference type="Rhea" id="RHEA:27658"/>
        <dbReference type="ChEBI" id="CHEBI:57259"/>
        <dbReference type="ChEBI" id="CHEBI:62877"/>
        <dbReference type="EC" id="5.4.2.7"/>
    </reaction>
</comment>
<feature type="binding site" evidence="5">
    <location>
        <position position="291"/>
    </location>
    <ligand>
        <name>Mn(2+)</name>
        <dbReference type="ChEBI" id="CHEBI:29035"/>
        <label>2</label>
    </ligand>
</feature>
<comment type="subcellular location">
    <subcellularLocation>
        <location evidence="5">Cytoplasm</location>
    </subcellularLocation>
</comment>
<evidence type="ECO:0000313" key="9">
    <source>
        <dbReference type="Proteomes" id="UP000823201"/>
    </source>
</evidence>
<dbReference type="PANTHER" id="PTHR21110:SF0">
    <property type="entry name" value="PHOSPHOPENTOMUTASE"/>
    <property type="match status" value="1"/>
</dbReference>
<comment type="similarity">
    <text evidence="1 5">Belongs to the phosphopentomutase family.</text>
</comment>
<dbReference type="InterPro" id="IPR017850">
    <property type="entry name" value="Alkaline_phosphatase_core_sf"/>
</dbReference>
<dbReference type="HAMAP" id="MF_00740">
    <property type="entry name" value="Phosphopentomut"/>
    <property type="match status" value="1"/>
</dbReference>
<gene>
    <name evidence="5" type="primary">deoB</name>
    <name evidence="8" type="ORF">JOC27_000295</name>
</gene>
<protein>
    <recommendedName>
        <fullName evidence="5 6">Phosphopentomutase</fullName>
        <ecNumber evidence="5 6">5.4.2.7</ecNumber>
    </recommendedName>
    <alternativeName>
        <fullName evidence="5">Phosphodeoxyribomutase</fullName>
    </alternativeName>
</protein>
<evidence type="ECO:0000256" key="3">
    <source>
        <dbReference type="ARBA" id="ARBA00023211"/>
    </source>
</evidence>
<evidence type="ECO:0000256" key="2">
    <source>
        <dbReference type="ARBA" id="ARBA00022723"/>
    </source>
</evidence>
<comment type="caution">
    <text evidence="8">The sequence shown here is derived from an EMBL/GenBank/DDBJ whole genome shotgun (WGS) entry which is preliminary data.</text>
</comment>
<accession>A0ABS2Q504</accession>
<comment type="function">
    <text evidence="5">Isomerase that catalyzes the conversion of deoxy-ribose 1-phosphate (dRib-1-P) and ribose 1-phosphate (Rib-1-P) to deoxy-ribose 5-phosphate (dRib-5-P) and ribose 5-phosphate (Rib-5-P), respectively.</text>
</comment>
<evidence type="ECO:0000256" key="4">
    <source>
        <dbReference type="ARBA" id="ARBA00023235"/>
    </source>
</evidence>
<dbReference type="NCBIfam" id="NF003766">
    <property type="entry name" value="PRK05362.1"/>
    <property type="match status" value="1"/>
</dbReference>
<keyword evidence="4 5" id="KW-0413">Isomerase</keyword>
<dbReference type="NCBIfam" id="TIGR01696">
    <property type="entry name" value="deoB"/>
    <property type="match status" value="1"/>
</dbReference>
<evidence type="ECO:0000256" key="1">
    <source>
        <dbReference type="ARBA" id="ARBA00010373"/>
    </source>
</evidence>